<feature type="transmembrane region" description="Helical" evidence="7">
    <location>
        <begin position="667"/>
        <end position="686"/>
    </location>
</feature>
<dbReference type="InterPro" id="IPR013783">
    <property type="entry name" value="Ig-like_fold"/>
</dbReference>
<keyword evidence="7" id="KW-0812">Transmembrane</keyword>
<feature type="compositionally biased region" description="Low complexity" evidence="6">
    <location>
        <begin position="40"/>
        <end position="58"/>
    </location>
</feature>
<reference evidence="9 10" key="1">
    <citation type="journal article" date="2024" name="bioRxiv">
        <title>A reference genome for Trichogramma kaykai: A tiny desert-dwelling parasitoid wasp with competing sex-ratio distorters.</title>
        <authorList>
            <person name="Culotta J."/>
            <person name="Lindsey A.R."/>
        </authorList>
    </citation>
    <scope>NUCLEOTIDE SEQUENCE [LARGE SCALE GENOMIC DNA]</scope>
    <source>
        <strain evidence="9 10">KSX58</strain>
    </source>
</reference>
<proteinExistence type="predicted"/>
<dbReference type="SUPFAM" id="SSF48726">
    <property type="entry name" value="Immunoglobulin"/>
    <property type="match status" value="4"/>
</dbReference>
<keyword evidence="4" id="KW-0325">Glycoprotein</keyword>
<evidence type="ECO:0000256" key="2">
    <source>
        <dbReference type="ARBA" id="ARBA00023136"/>
    </source>
</evidence>
<dbReference type="Pfam" id="PF08205">
    <property type="entry name" value="C2-set_2"/>
    <property type="match status" value="1"/>
</dbReference>
<gene>
    <name evidence="9" type="ORF">TKK_018149</name>
</gene>
<feature type="domain" description="Ig-like" evidence="8">
    <location>
        <begin position="250"/>
        <end position="353"/>
    </location>
</feature>
<dbReference type="Proteomes" id="UP001627154">
    <property type="component" value="Unassembled WGS sequence"/>
</dbReference>
<dbReference type="InterPro" id="IPR036179">
    <property type="entry name" value="Ig-like_dom_sf"/>
</dbReference>
<evidence type="ECO:0000259" key="8">
    <source>
        <dbReference type="PROSITE" id="PS50835"/>
    </source>
</evidence>
<evidence type="ECO:0000256" key="4">
    <source>
        <dbReference type="ARBA" id="ARBA00023180"/>
    </source>
</evidence>
<dbReference type="SMART" id="SM00408">
    <property type="entry name" value="IGc2"/>
    <property type="match status" value="2"/>
</dbReference>
<comment type="subcellular location">
    <subcellularLocation>
        <location evidence="1">Membrane</location>
        <topology evidence="1">Single-pass type I membrane protein</topology>
    </subcellularLocation>
</comment>
<dbReference type="EMBL" id="JBJJXI010000147">
    <property type="protein sequence ID" value="KAL3386271.1"/>
    <property type="molecule type" value="Genomic_DNA"/>
</dbReference>
<keyword evidence="10" id="KW-1185">Reference proteome</keyword>
<dbReference type="PROSITE" id="PS50835">
    <property type="entry name" value="IG_LIKE"/>
    <property type="match status" value="3"/>
</dbReference>
<comment type="caution">
    <text evidence="9">The sequence shown here is derived from an EMBL/GenBank/DDBJ whole genome shotgun (WGS) entry which is preliminary data.</text>
</comment>
<evidence type="ECO:0000256" key="6">
    <source>
        <dbReference type="SAM" id="MobiDB-lite"/>
    </source>
</evidence>
<feature type="domain" description="Ig-like" evidence="8">
    <location>
        <begin position="123"/>
        <end position="243"/>
    </location>
</feature>
<dbReference type="InterPro" id="IPR003599">
    <property type="entry name" value="Ig_sub"/>
</dbReference>
<dbReference type="InterPro" id="IPR007110">
    <property type="entry name" value="Ig-like_dom"/>
</dbReference>
<evidence type="ECO:0000256" key="3">
    <source>
        <dbReference type="ARBA" id="ARBA00023157"/>
    </source>
</evidence>
<dbReference type="Gene3D" id="2.60.40.10">
    <property type="entry name" value="Immunoglobulins"/>
    <property type="match status" value="3"/>
</dbReference>
<evidence type="ECO:0000313" key="10">
    <source>
        <dbReference type="Proteomes" id="UP001627154"/>
    </source>
</evidence>
<feature type="compositionally biased region" description="Basic and acidic residues" evidence="6">
    <location>
        <begin position="27"/>
        <end position="39"/>
    </location>
</feature>
<dbReference type="AlphaFoldDB" id="A0ABD2VZT8"/>
<keyword evidence="7" id="KW-1133">Transmembrane helix</keyword>
<feature type="region of interest" description="Disordered" evidence="6">
    <location>
        <begin position="15"/>
        <end position="61"/>
    </location>
</feature>
<dbReference type="PANTHER" id="PTHR11640">
    <property type="entry name" value="NEPHRIN"/>
    <property type="match status" value="1"/>
</dbReference>
<dbReference type="PANTHER" id="PTHR11640:SF155">
    <property type="entry name" value="IG-LIKE DOMAIN-CONTAINING PROTEIN"/>
    <property type="match status" value="1"/>
</dbReference>
<sequence>MPARPLIDARTLCMEMTFPTPPPLPRTPDREKEKEEQHTTHSSNETTATTTTTTTTLTSKRHQLYPTAAWTIPTSPAAKLPEENAEKQERQSQPTAAALFVGDDDDILWNADSEDNFSSSSSPSKHSISLSLLQNSQPPIELIVKPRSKVVLPCELEGNYTSLLMLAITSYRIRPASWLHGGVPVDMITIDTRTEMSGTGHRYIGDSSTAALHIDNVRLEDDGVWKCQIEDDRGRLIIGKPVKLIVLEAPRGTYLLIDGRRLDPGNQFIPVKEGSDLRLECAVEGGNPAPILAWNMQLSQATLENPEPLPDNLTIDANTSLTSTSASLKVLRGHHNATIVCVARHLTLTVPMTASILLDVQYTPEFAITRLPGFGTPIIEGMSVSLKCDVDSNPPSLPIWQRDDGAPPVEQSEDGWLNFTKISRTDKGWYKCYTRHMLGIYTSIGYYLNVRFVPEAETQAKPLNEIITSDPRKIEVRIGGDVTLDCDGGCWGRGPSMTPAGGPGRLMLSKVVYQDAGEYRCVAPDRNLQGAWRAQLPYEIKVTGRPMVHPVSQTMTTSEDLSLDVRVEFCSEPPYTKVLWLSEERVYLPGGEIRDDVRALPIENALDGSKSCYQSVLHFERVRQRSHAGEWLLLVRSPEGFAEASLTLNVTVAAGYGYGYGYSLGPVGPSLSSLLIFFTFVGLIFLNC</sequence>
<keyword evidence="2 7" id="KW-0472">Membrane</keyword>
<keyword evidence="3" id="KW-1015">Disulfide bond</keyword>
<accession>A0ABD2VZT8</accession>
<protein>
    <recommendedName>
        <fullName evidence="8">Ig-like domain-containing protein</fullName>
    </recommendedName>
</protein>
<dbReference type="InterPro" id="IPR051275">
    <property type="entry name" value="Cell_adhesion_signaling"/>
</dbReference>
<dbReference type="GO" id="GO:0016020">
    <property type="term" value="C:membrane"/>
    <property type="evidence" value="ECO:0007669"/>
    <property type="project" value="UniProtKB-SubCell"/>
</dbReference>
<evidence type="ECO:0000313" key="9">
    <source>
        <dbReference type="EMBL" id="KAL3386271.1"/>
    </source>
</evidence>
<name>A0ABD2VZT8_9HYME</name>
<organism evidence="9 10">
    <name type="scientific">Trichogramma kaykai</name>
    <dbReference type="NCBI Taxonomy" id="54128"/>
    <lineage>
        <taxon>Eukaryota</taxon>
        <taxon>Metazoa</taxon>
        <taxon>Ecdysozoa</taxon>
        <taxon>Arthropoda</taxon>
        <taxon>Hexapoda</taxon>
        <taxon>Insecta</taxon>
        <taxon>Pterygota</taxon>
        <taxon>Neoptera</taxon>
        <taxon>Endopterygota</taxon>
        <taxon>Hymenoptera</taxon>
        <taxon>Apocrita</taxon>
        <taxon>Proctotrupomorpha</taxon>
        <taxon>Chalcidoidea</taxon>
        <taxon>Trichogrammatidae</taxon>
        <taxon>Trichogramma</taxon>
    </lineage>
</organism>
<keyword evidence="5" id="KW-0393">Immunoglobulin domain</keyword>
<dbReference type="InterPro" id="IPR013162">
    <property type="entry name" value="CD80_C2-set"/>
</dbReference>
<evidence type="ECO:0000256" key="7">
    <source>
        <dbReference type="SAM" id="Phobius"/>
    </source>
</evidence>
<dbReference type="InterPro" id="IPR003598">
    <property type="entry name" value="Ig_sub2"/>
</dbReference>
<evidence type="ECO:0000256" key="1">
    <source>
        <dbReference type="ARBA" id="ARBA00004479"/>
    </source>
</evidence>
<dbReference type="SMART" id="SM00409">
    <property type="entry name" value="IG"/>
    <property type="match status" value="5"/>
</dbReference>
<feature type="domain" description="Ig-like" evidence="8">
    <location>
        <begin position="364"/>
        <end position="436"/>
    </location>
</feature>
<evidence type="ECO:0000256" key="5">
    <source>
        <dbReference type="ARBA" id="ARBA00023319"/>
    </source>
</evidence>